<dbReference type="InterPro" id="IPR036388">
    <property type="entry name" value="WH-like_DNA-bd_sf"/>
</dbReference>
<evidence type="ECO:0000313" key="1">
    <source>
        <dbReference type="EMBL" id="MDT2966324.1"/>
    </source>
</evidence>
<evidence type="ECO:0000313" key="3">
    <source>
        <dbReference type="Proteomes" id="UP001253851"/>
    </source>
</evidence>
<dbReference type="InterPro" id="IPR036390">
    <property type="entry name" value="WH_DNA-bd_sf"/>
</dbReference>
<dbReference type="SUPFAM" id="SSF46785">
    <property type="entry name" value="Winged helix' DNA-binding domain"/>
    <property type="match status" value="1"/>
</dbReference>
<comment type="caution">
    <text evidence="1">The sequence shown here is derived from an EMBL/GenBank/DDBJ whole genome shotgun (WGS) entry which is preliminary data.</text>
</comment>
<dbReference type="EMBL" id="JARQDV010000030">
    <property type="protein sequence ID" value="MDT2966324.1"/>
    <property type="molecule type" value="Genomic_DNA"/>
</dbReference>
<protein>
    <submittedName>
        <fullName evidence="1">MarR family transcriptional regulator</fullName>
    </submittedName>
</protein>
<reference evidence="1 3" key="1">
    <citation type="submission" date="2023-03" db="EMBL/GenBank/DDBJ databases">
        <authorList>
            <person name="Shen W."/>
            <person name="Cai J."/>
        </authorList>
    </citation>
    <scope>NUCLEOTIDE SEQUENCE</scope>
    <source>
        <strain evidence="2 3">B516</strain>
        <strain evidence="1">K72-2</strain>
    </source>
</reference>
<dbReference type="Proteomes" id="UP001268896">
    <property type="component" value="Unassembled WGS sequence"/>
</dbReference>
<dbReference type="RefSeq" id="WP_260663669.1">
    <property type="nucleotide sequence ID" value="NZ_CABHBI010000010.1"/>
</dbReference>
<gene>
    <name evidence="1" type="ORF">P7I32_17270</name>
    <name evidence="2" type="ORF">P7I34_15455</name>
</gene>
<dbReference type="AlphaFoldDB" id="A0AAW8V2F8"/>
<organism evidence="1 4">
    <name type="scientific">Enterococcus casseliflavus</name>
    <name type="common">Enterococcus flavescens</name>
    <dbReference type="NCBI Taxonomy" id="37734"/>
    <lineage>
        <taxon>Bacteria</taxon>
        <taxon>Bacillati</taxon>
        <taxon>Bacillota</taxon>
        <taxon>Bacilli</taxon>
        <taxon>Lactobacillales</taxon>
        <taxon>Enterococcaceae</taxon>
        <taxon>Enterococcus</taxon>
    </lineage>
</organism>
<proteinExistence type="predicted"/>
<accession>A0AAW8V2F8</accession>
<name>A0AAW8V2F8_ENTCA</name>
<evidence type="ECO:0000313" key="4">
    <source>
        <dbReference type="Proteomes" id="UP001268896"/>
    </source>
</evidence>
<dbReference type="Proteomes" id="UP001253851">
    <property type="component" value="Unassembled WGS sequence"/>
</dbReference>
<dbReference type="Gene3D" id="1.10.10.10">
    <property type="entry name" value="Winged helix-like DNA-binding domain superfamily/Winged helix DNA-binding domain"/>
    <property type="match status" value="1"/>
</dbReference>
<dbReference type="EMBL" id="JARQDZ010000012">
    <property type="protein sequence ID" value="MDT2984068.1"/>
    <property type="molecule type" value="Genomic_DNA"/>
</dbReference>
<evidence type="ECO:0000313" key="2">
    <source>
        <dbReference type="EMBL" id="MDT2984068.1"/>
    </source>
</evidence>
<sequence length="155" mass="18234">MDYIRYYHIRIFTGGYLYILQIENNLKKIRWTIMLGLSKSEYQILYSLYDVNQSLTKHEILEKMPELNKNTAAVVIRSLFDKGYLEVGEIKYSQTVLARAYRPSIPFIDFIKGEYGETAVEKLVNHAISSLMTKQQTEYFSNLINERKNMINKNS</sequence>